<evidence type="ECO:0000313" key="3">
    <source>
        <dbReference type="EMBL" id="JAH20341.1"/>
    </source>
</evidence>
<evidence type="ECO:0000256" key="1">
    <source>
        <dbReference type="SAM" id="MobiDB-lite"/>
    </source>
</evidence>
<name>A0A0E9QTR0_ANGAN</name>
<protein>
    <recommendedName>
        <fullName evidence="4">Secreted protein</fullName>
    </recommendedName>
</protein>
<feature type="signal peptide" evidence="2">
    <location>
        <begin position="1"/>
        <end position="25"/>
    </location>
</feature>
<accession>A0A0E9QTR0</accession>
<reference evidence="3" key="1">
    <citation type="submission" date="2014-11" db="EMBL/GenBank/DDBJ databases">
        <authorList>
            <person name="Amaro Gonzalez C."/>
        </authorList>
    </citation>
    <scope>NUCLEOTIDE SEQUENCE</scope>
</reference>
<reference evidence="3" key="2">
    <citation type="journal article" date="2015" name="Fish Shellfish Immunol.">
        <title>Early steps in the European eel (Anguilla anguilla)-Vibrio vulnificus interaction in the gills: Role of the RtxA13 toxin.</title>
        <authorList>
            <person name="Callol A."/>
            <person name="Pajuelo D."/>
            <person name="Ebbesson L."/>
            <person name="Teles M."/>
            <person name="MacKenzie S."/>
            <person name="Amaro C."/>
        </authorList>
    </citation>
    <scope>NUCLEOTIDE SEQUENCE</scope>
</reference>
<proteinExistence type="predicted"/>
<feature type="region of interest" description="Disordered" evidence="1">
    <location>
        <begin position="35"/>
        <end position="72"/>
    </location>
</feature>
<organism evidence="3">
    <name type="scientific">Anguilla anguilla</name>
    <name type="common">European freshwater eel</name>
    <name type="synonym">Muraena anguilla</name>
    <dbReference type="NCBI Taxonomy" id="7936"/>
    <lineage>
        <taxon>Eukaryota</taxon>
        <taxon>Metazoa</taxon>
        <taxon>Chordata</taxon>
        <taxon>Craniata</taxon>
        <taxon>Vertebrata</taxon>
        <taxon>Euteleostomi</taxon>
        <taxon>Actinopterygii</taxon>
        <taxon>Neopterygii</taxon>
        <taxon>Teleostei</taxon>
        <taxon>Anguilliformes</taxon>
        <taxon>Anguillidae</taxon>
        <taxon>Anguilla</taxon>
    </lineage>
</organism>
<evidence type="ECO:0000256" key="2">
    <source>
        <dbReference type="SAM" id="SignalP"/>
    </source>
</evidence>
<dbReference type="EMBL" id="GBXM01088236">
    <property type="protein sequence ID" value="JAH20341.1"/>
    <property type="molecule type" value="Transcribed_RNA"/>
</dbReference>
<dbReference type="PROSITE" id="PS51257">
    <property type="entry name" value="PROKAR_LIPOPROTEIN"/>
    <property type="match status" value="1"/>
</dbReference>
<sequence>MIRRPACHSVLASLSSAACLHTGCCFPLEPAASRPAAQRSLSGSQPAPPYHCNRANSTRPGRPEQSKEGLVCSLHDNTSTSINVHQ</sequence>
<dbReference type="AlphaFoldDB" id="A0A0E9QTR0"/>
<feature type="chain" id="PRO_5002431298" description="Secreted protein" evidence="2">
    <location>
        <begin position="26"/>
        <end position="86"/>
    </location>
</feature>
<keyword evidence="2" id="KW-0732">Signal</keyword>
<evidence type="ECO:0008006" key="4">
    <source>
        <dbReference type="Google" id="ProtNLM"/>
    </source>
</evidence>